<sequence length="229" mass="25389">MTAGPPWFDAAPAWSLDGRVLRLTEPSTPDMVRALLIPDEPPDVVPGRPAALGNVSGLAIVLACTPREQDRIHILTRLLEPAETAPSLTDMQFVADEVVSMYGGGMRRWTVEHLWTKTMQNWAFVDGELQLSGVDVLELPFARATALVWALWRRVLRHNKDEMSRFTRELDKPPLRVIEKEDEEEEAATADADSSGFMALQNVWQQAQRGPATPASTSDSGSSDTLDRK</sequence>
<evidence type="ECO:0000256" key="1">
    <source>
        <dbReference type="SAM" id="MobiDB-lite"/>
    </source>
</evidence>
<organism evidence="2 3">
    <name type="scientific">Gordonia phage Valary</name>
    <dbReference type="NCBI Taxonomy" id="2588130"/>
    <lineage>
        <taxon>Viruses</taxon>
        <taxon>Duplodnaviria</taxon>
        <taxon>Heunggongvirae</taxon>
        <taxon>Uroviricota</taxon>
        <taxon>Caudoviricetes</taxon>
        <taxon>Stackebrandtviridae</taxon>
        <taxon>Frickvirinae</taxon>
        <taxon>Wizardvirus</taxon>
        <taxon>Wizardvirus valary</taxon>
    </lineage>
</organism>
<evidence type="ECO:0008006" key="4">
    <source>
        <dbReference type="Google" id="ProtNLM"/>
    </source>
</evidence>
<accession>A0A4Y5TZP7</accession>
<feature type="compositionally biased region" description="Low complexity" evidence="1">
    <location>
        <begin position="211"/>
        <end position="229"/>
    </location>
</feature>
<dbReference type="EMBL" id="MK864267">
    <property type="protein sequence ID" value="QDB74900.1"/>
    <property type="molecule type" value="Genomic_DNA"/>
</dbReference>
<dbReference type="Proteomes" id="UP000320430">
    <property type="component" value="Segment"/>
</dbReference>
<reference evidence="2 3" key="1">
    <citation type="submission" date="2019-04" db="EMBL/GenBank/DDBJ databases">
        <authorList>
            <person name="Quan S.L."/>
            <person name="Wnuk-Fink K.M."/>
            <person name="Delesalle V.A."/>
            <person name="Garlena R.A."/>
            <person name="Russell D.A."/>
            <person name="Pope W.H."/>
            <person name="Jacobs-Sera D."/>
            <person name="Hatfull G.F."/>
        </authorList>
    </citation>
    <scope>NUCLEOTIDE SEQUENCE [LARGE SCALE GENOMIC DNA]</scope>
</reference>
<feature type="region of interest" description="Disordered" evidence="1">
    <location>
        <begin position="203"/>
        <end position="229"/>
    </location>
</feature>
<dbReference type="GeneID" id="65120177"/>
<dbReference type="RefSeq" id="YP_010102376.1">
    <property type="nucleotide sequence ID" value="NC_055799.1"/>
</dbReference>
<gene>
    <name evidence="2" type="primary">31</name>
    <name evidence="2" type="ORF">SEA_VALARY_31</name>
</gene>
<evidence type="ECO:0000313" key="3">
    <source>
        <dbReference type="Proteomes" id="UP000320430"/>
    </source>
</evidence>
<evidence type="ECO:0000313" key="2">
    <source>
        <dbReference type="EMBL" id="QDB74900.1"/>
    </source>
</evidence>
<proteinExistence type="predicted"/>
<keyword evidence="3" id="KW-1185">Reference proteome</keyword>
<name>A0A4Y5TZP7_9CAUD</name>
<dbReference type="KEGG" id="vg:65120177"/>
<protein>
    <recommendedName>
        <fullName evidence="4">Tail assembly chaperone</fullName>
    </recommendedName>
</protein>